<organism evidence="9 10">
    <name type="scientific">Larsenimonas suaedae</name>
    <dbReference type="NCBI Taxonomy" id="1851019"/>
    <lineage>
        <taxon>Bacteria</taxon>
        <taxon>Pseudomonadati</taxon>
        <taxon>Pseudomonadota</taxon>
        <taxon>Gammaproteobacteria</taxon>
        <taxon>Oceanospirillales</taxon>
        <taxon>Halomonadaceae</taxon>
        <taxon>Larsenimonas</taxon>
    </lineage>
</organism>
<feature type="transmembrane region" description="Helical" evidence="8">
    <location>
        <begin position="249"/>
        <end position="274"/>
    </location>
</feature>
<comment type="similarity">
    <text evidence="2">Belongs to the binding-protein-dependent transport system permease family. FecCD subfamily.</text>
</comment>
<evidence type="ECO:0000256" key="2">
    <source>
        <dbReference type="ARBA" id="ARBA00007935"/>
    </source>
</evidence>
<dbReference type="Pfam" id="PF01032">
    <property type="entry name" value="FecCD"/>
    <property type="match status" value="1"/>
</dbReference>
<dbReference type="EMBL" id="JARWAO010000001">
    <property type="protein sequence ID" value="MDR5894671.1"/>
    <property type="molecule type" value="Genomic_DNA"/>
</dbReference>
<evidence type="ECO:0000256" key="4">
    <source>
        <dbReference type="ARBA" id="ARBA00022475"/>
    </source>
</evidence>
<sequence length="341" mass="35567">MAERVLRRPGFSRRLDLAPWRRVLVVVLVLLAVAAGSLATGKVPLGREQLLALFEGAHTSVRIIVLELRLPRLVLGALVGGLLALSGWLFQQIMRNALASPDILGVTSGASAAAVSYLAWLAVPLGAWGVPFAAMIGAVGAAGLIYALAWSRGVTPIRLVLTGIGVSAALGAVTTFVLAFSPLTTTLSAYVWLTGSVYGANWHDVGTLTLWAVVLILPLAIKMRFAVLAALDDALATGLGVRVQRQRAMLLALAAAMAGVAIAAGGAFAFVGLIAPHLARRVSRAVGASQAVLSVLWGALLVVSADWIARTVFLPLDLPAGIFVAALGAPFFLWLLLREAR</sequence>
<reference evidence="9 10" key="1">
    <citation type="submission" date="2023-04" db="EMBL/GenBank/DDBJ databases">
        <title>A long-awaited taxogenomic arrangement of the family Halomonadaceae.</title>
        <authorList>
            <person name="De La Haba R."/>
            <person name="Chuvochina M."/>
            <person name="Wittouck S."/>
            <person name="Arahal D.R."/>
            <person name="Sanchez-Porro C."/>
            <person name="Hugenholtz P."/>
            <person name="Ventosa A."/>
        </authorList>
    </citation>
    <scope>NUCLEOTIDE SEQUENCE [LARGE SCALE GENOMIC DNA]</scope>
    <source>
        <strain evidence="9 10">DSM 22428</strain>
    </source>
</reference>
<keyword evidence="7 8" id="KW-0472">Membrane</keyword>
<evidence type="ECO:0000256" key="3">
    <source>
        <dbReference type="ARBA" id="ARBA00022448"/>
    </source>
</evidence>
<dbReference type="InterPro" id="IPR000522">
    <property type="entry name" value="ABC_transptr_permease_BtuC"/>
</dbReference>
<feature type="transmembrane region" description="Helical" evidence="8">
    <location>
        <begin position="103"/>
        <end position="122"/>
    </location>
</feature>
<dbReference type="InterPro" id="IPR037294">
    <property type="entry name" value="ABC_BtuC-like"/>
</dbReference>
<accession>A0ABU1GRL5</accession>
<dbReference type="CDD" id="cd06550">
    <property type="entry name" value="TM_ABC_iron-siderophores_like"/>
    <property type="match status" value="1"/>
</dbReference>
<feature type="transmembrane region" description="Helical" evidence="8">
    <location>
        <begin position="128"/>
        <end position="147"/>
    </location>
</feature>
<dbReference type="RefSeq" id="WP_251593168.1">
    <property type="nucleotide sequence ID" value="NZ_JAMLJI010000002.1"/>
</dbReference>
<feature type="transmembrane region" description="Helical" evidence="8">
    <location>
        <begin position="320"/>
        <end position="337"/>
    </location>
</feature>
<keyword evidence="5 8" id="KW-0812">Transmembrane</keyword>
<dbReference type="Proteomes" id="UP001269375">
    <property type="component" value="Unassembled WGS sequence"/>
</dbReference>
<evidence type="ECO:0000256" key="5">
    <source>
        <dbReference type="ARBA" id="ARBA00022692"/>
    </source>
</evidence>
<dbReference type="Gene3D" id="1.10.3470.10">
    <property type="entry name" value="ABC transporter involved in vitamin B12 uptake, BtuC"/>
    <property type="match status" value="1"/>
</dbReference>
<keyword evidence="3" id="KW-0813">Transport</keyword>
<evidence type="ECO:0000313" key="9">
    <source>
        <dbReference type="EMBL" id="MDR5894671.1"/>
    </source>
</evidence>
<evidence type="ECO:0000256" key="7">
    <source>
        <dbReference type="ARBA" id="ARBA00023136"/>
    </source>
</evidence>
<keyword evidence="6 8" id="KW-1133">Transmembrane helix</keyword>
<evidence type="ECO:0000313" key="10">
    <source>
        <dbReference type="Proteomes" id="UP001269375"/>
    </source>
</evidence>
<dbReference type="SUPFAM" id="SSF81345">
    <property type="entry name" value="ABC transporter involved in vitamin B12 uptake, BtuC"/>
    <property type="match status" value="1"/>
</dbReference>
<keyword evidence="4" id="KW-1003">Cell membrane</keyword>
<evidence type="ECO:0000256" key="1">
    <source>
        <dbReference type="ARBA" id="ARBA00004651"/>
    </source>
</evidence>
<feature type="transmembrane region" description="Helical" evidence="8">
    <location>
        <begin position="286"/>
        <end position="308"/>
    </location>
</feature>
<comment type="caution">
    <text evidence="9">The sequence shown here is derived from an EMBL/GenBank/DDBJ whole genome shotgun (WGS) entry which is preliminary data.</text>
</comment>
<evidence type="ECO:0000256" key="8">
    <source>
        <dbReference type="SAM" id="Phobius"/>
    </source>
</evidence>
<comment type="subcellular location">
    <subcellularLocation>
        <location evidence="1">Cell membrane</location>
        <topology evidence="1">Multi-pass membrane protein</topology>
    </subcellularLocation>
</comment>
<feature type="transmembrane region" description="Helical" evidence="8">
    <location>
        <begin position="159"/>
        <end position="180"/>
    </location>
</feature>
<protein>
    <submittedName>
        <fullName evidence="9">Iron ABC transporter permease</fullName>
    </submittedName>
</protein>
<dbReference type="PANTHER" id="PTHR30472:SF24">
    <property type="entry name" value="FERRIC ENTEROBACTIN TRANSPORT SYSTEM PERMEASE PROTEIN FEPG"/>
    <property type="match status" value="1"/>
</dbReference>
<evidence type="ECO:0000256" key="6">
    <source>
        <dbReference type="ARBA" id="ARBA00022989"/>
    </source>
</evidence>
<keyword evidence="10" id="KW-1185">Reference proteome</keyword>
<gene>
    <name evidence="9" type="ORF">QC825_01125</name>
</gene>
<proteinExistence type="inferred from homology"/>
<dbReference type="PANTHER" id="PTHR30472">
    <property type="entry name" value="FERRIC ENTEROBACTIN TRANSPORT SYSTEM PERMEASE PROTEIN"/>
    <property type="match status" value="1"/>
</dbReference>
<feature type="transmembrane region" description="Helical" evidence="8">
    <location>
        <begin position="73"/>
        <end position="91"/>
    </location>
</feature>
<name>A0ABU1GRL5_9GAMM</name>